<gene>
    <name evidence="1" type="ORF">KC01_LOCUS22238</name>
</gene>
<dbReference type="Proteomes" id="UP001497482">
    <property type="component" value="Chromosome 2"/>
</dbReference>
<accession>A0AAV2KYH0</accession>
<reference evidence="1 2" key="1">
    <citation type="submission" date="2024-04" db="EMBL/GenBank/DDBJ databases">
        <authorList>
            <person name="Waldvogel A.-M."/>
            <person name="Schoenle A."/>
        </authorList>
    </citation>
    <scope>NUCLEOTIDE SEQUENCE [LARGE SCALE GENOMIC DNA]</scope>
</reference>
<sequence length="131" mass="14611">MGDGWDLAVLASADIIRPSGCTHAYSLQVCARVRVPRPSPTRTRLLRAPVCRMESQGRLSYGSSAEETIISCLNQGYELERRRRRFHIRSSEEKAPPCVAWRFRSHVGVPGIGLDIAELTTNPRLRCGVCC</sequence>
<dbReference type="EMBL" id="OZ035824">
    <property type="protein sequence ID" value="CAL1593085.1"/>
    <property type="molecule type" value="Genomic_DNA"/>
</dbReference>
<keyword evidence="2" id="KW-1185">Reference proteome</keyword>
<protein>
    <submittedName>
        <fullName evidence="1">Uncharacterized protein</fullName>
    </submittedName>
</protein>
<dbReference type="AlphaFoldDB" id="A0AAV2KYH0"/>
<organism evidence="1 2">
    <name type="scientific">Knipowitschia caucasica</name>
    <name type="common">Caucasian dwarf goby</name>
    <name type="synonym">Pomatoschistus caucasicus</name>
    <dbReference type="NCBI Taxonomy" id="637954"/>
    <lineage>
        <taxon>Eukaryota</taxon>
        <taxon>Metazoa</taxon>
        <taxon>Chordata</taxon>
        <taxon>Craniata</taxon>
        <taxon>Vertebrata</taxon>
        <taxon>Euteleostomi</taxon>
        <taxon>Actinopterygii</taxon>
        <taxon>Neopterygii</taxon>
        <taxon>Teleostei</taxon>
        <taxon>Neoteleostei</taxon>
        <taxon>Acanthomorphata</taxon>
        <taxon>Gobiaria</taxon>
        <taxon>Gobiiformes</taxon>
        <taxon>Gobioidei</taxon>
        <taxon>Gobiidae</taxon>
        <taxon>Gobiinae</taxon>
        <taxon>Knipowitschia</taxon>
    </lineage>
</organism>
<evidence type="ECO:0000313" key="1">
    <source>
        <dbReference type="EMBL" id="CAL1593085.1"/>
    </source>
</evidence>
<evidence type="ECO:0000313" key="2">
    <source>
        <dbReference type="Proteomes" id="UP001497482"/>
    </source>
</evidence>
<name>A0AAV2KYH0_KNICA</name>
<proteinExistence type="predicted"/>